<keyword evidence="6 10" id="KW-0808">Transferase</keyword>
<evidence type="ECO:0000259" key="9">
    <source>
        <dbReference type="Pfam" id="PF00156"/>
    </source>
</evidence>
<dbReference type="PANTHER" id="PTHR11776">
    <property type="entry name" value="ADENINE PHOSPHORIBOSYLTRANSFERASE"/>
    <property type="match status" value="1"/>
</dbReference>
<dbReference type="Pfam" id="PF00156">
    <property type="entry name" value="Pribosyltran"/>
    <property type="match status" value="1"/>
</dbReference>
<dbReference type="GO" id="GO:0006166">
    <property type="term" value="P:purine ribonucleoside salvage"/>
    <property type="evidence" value="ECO:0007669"/>
    <property type="project" value="UniProtKB-KW"/>
</dbReference>
<dbReference type="GO" id="GO:0005737">
    <property type="term" value="C:cytoplasm"/>
    <property type="evidence" value="ECO:0007669"/>
    <property type="project" value="UniProtKB-SubCell"/>
</dbReference>
<sequence>MLGEIGPALAGLYDEVPTVVLGPVSRGSLVGALTAAAVGVGFVEMRKAAGSAVDSDRWVSRTTAPDYQDRQQVFGFRRRLVRPGDRVLMVDDWADTGATAVVARALVDDCGARWIGAACIVDGMMDPRLRHELPLRALLDVRQL</sequence>
<evidence type="ECO:0000313" key="10">
    <source>
        <dbReference type="EMBL" id="TQJ18623.1"/>
    </source>
</evidence>
<name>A0A542ETD9_9ACTN</name>
<keyword evidence="7" id="KW-0660">Purine salvage</keyword>
<evidence type="ECO:0000256" key="6">
    <source>
        <dbReference type="ARBA" id="ARBA00022679"/>
    </source>
</evidence>
<keyword evidence="4" id="KW-0963">Cytoplasm</keyword>
<feature type="domain" description="Phosphoribosyltransferase" evidence="9">
    <location>
        <begin position="13"/>
        <end position="126"/>
    </location>
</feature>
<evidence type="ECO:0000256" key="2">
    <source>
        <dbReference type="ARBA" id="ARBA00008391"/>
    </source>
</evidence>
<dbReference type="SUPFAM" id="SSF53271">
    <property type="entry name" value="PRTase-like"/>
    <property type="match status" value="1"/>
</dbReference>
<comment type="subcellular location">
    <subcellularLocation>
        <location evidence="1">Cytoplasm</location>
    </subcellularLocation>
</comment>
<evidence type="ECO:0000256" key="1">
    <source>
        <dbReference type="ARBA" id="ARBA00004496"/>
    </source>
</evidence>
<evidence type="ECO:0000256" key="8">
    <source>
        <dbReference type="ARBA" id="ARBA00025704"/>
    </source>
</evidence>
<reference evidence="10 11" key="1">
    <citation type="submission" date="2019-06" db="EMBL/GenBank/DDBJ databases">
        <title>Sequencing the genomes of 1000 actinobacteria strains.</title>
        <authorList>
            <person name="Klenk H.-P."/>
        </authorList>
    </citation>
    <scope>NUCLEOTIDE SEQUENCE [LARGE SCALE GENOMIC DNA]</scope>
    <source>
        <strain evidence="10 11">DSM 17305</strain>
    </source>
</reference>
<comment type="pathway">
    <text evidence="8">Purine metabolism.</text>
</comment>
<organism evidence="10 11">
    <name type="scientific">Kribbella jejuensis</name>
    <dbReference type="NCBI Taxonomy" id="236068"/>
    <lineage>
        <taxon>Bacteria</taxon>
        <taxon>Bacillati</taxon>
        <taxon>Actinomycetota</taxon>
        <taxon>Actinomycetes</taxon>
        <taxon>Propionibacteriales</taxon>
        <taxon>Kribbellaceae</taxon>
        <taxon>Kribbella</taxon>
    </lineage>
</organism>
<dbReference type="GO" id="GO:0003999">
    <property type="term" value="F:adenine phosphoribosyltransferase activity"/>
    <property type="evidence" value="ECO:0007669"/>
    <property type="project" value="TreeGrafter"/>
</dbReference>
<evidence type="ECO:0000256" key="3">
    <source>
        <dbReference type="ARBA" id="ARBA00011738"/>
    </source>
</evidence>
<keyword evidence="5 10" id="KW-0328">Glycosyltransferase</keyword>
<accession>A0A542ETD9</accession>
<evidence type="ECO:0000256" key="4">
    <source>
        <dbReference type="ARBA" id="ARBA00022490"/>
    </source>
</evidence>
<dbReference type="Proteomes" id="UP000316298">
    <property type="component" value="Unassembled WGS sequence"/>
</dbReference>
<dbReference type="EMBL" id="VFMM01000001">
    <property type="protein sequence ID" value="TQJ18623.1"/>
    <property type="molecule type" value="Genomic_DNA"/>
</dbReference>
<comment type="caution">
    <text evidence="10">The sequence shown here is derived from an EMBL/GenBank/DDBJ whole genome shotgun (WGS) entry which is preliminary data.</text>
</comment>
<dbReference type="PANTHER" id="PTHR11776:SF7">
    <property type="entry name" value="PHOSPHORIBOSYLTRANSFERASE DOMAIN-CONTAINING PROTEIN"/>
    <property type="match status" value="1"/>
</dbReference>
<gene>
    <name evidence="10" type="ORF">FB475_2770</name>
</gene>
<protein>
    <submittedName>
        <fullName evidence="10">Adenine phosphoribosyltransferase</fullName>
    </submittedName>
</protein>
<dbReference type="AlphaFoldDB" id="A0A542ETD9"/>
<proteinExistence type="inferred from homology"/>
<dbReference type="InterPro" id="IPR000836">
    <property type="entry name" value="PRTase_dom"/>
</dbReference>
<dbReference type="CDD" id="cd06223">
    <property type="entry name" value="PRTases_typeI"/>
    <property type="match status" value="1"/>
</dbReference>
<dbReference type="Gene3D" id="3.40.50.2020">
    <property type="match status" value="1"/>
</dbReference>
<evidence type="ECO:0000256" key="5">
    <source>
        <dbReference type="ARBA" id="ARBA00022676"/>
    </source>
</evidence>
<dbReference type="InterPro" id="IPR050120">
    <property type="entry name" value="Adenine_PRTase"/>
</dbReference>
<evidence type="ECO:0000256" key="7">
    <source>
        <dbReference type="ARBA" id="ARBA00022726"/>
    </source>
</evidence>
<evidence type="ECO:0000313" key="11">
    <source>
        <dbReference type="Proteomes" id="UP000316298"/>
    </source>
</evidence>
<keyword evidence="11" id="KW-1185">Reference proteome</keyword>
<comment type="subunit">
    <text evidence="3">Homodimer.</text>
</comment>
<comment type="similarity">
    <text evidence="2">Belongs to the purine/pyrimidine phosphoribosyltransferase family.</text>
</comment>
<dbReference type="InterPro" id="IPR029057">
    <property type="entry name" value="PRTase-like"/>
</dbReference>